<dbReference type="PANTHER" id="PTHR44981">
    <property type="entry name" value="PERICENTRIN-LIKE PROTEIN, ISOFORM F"/>
    <property type="match status" value="1"/>
</dbReference>
<feature type="compositionally biased region" description="Basic and acidic residues" evidence="7">
    <location>
        <begin position="1786"/>
        <end position="1798"/>
    </location>
</feature>
<dbReference type="EMBL" id="JAUPFM010000016">
    <property type="protein sequence ID" value="KAK2826430.1"/>
    <property type="molecule type" value="Genomic_DNA"/>
</dbReference>
<feature type="coiled-coil region" evidence="6">
    <location>
        <begin position="741"/>
        <end position="813"/>
    </location>
</feature>
<keyword evidence="10" id="KW-1185">Reference proteome</keyword>
<dbReference type="Pfam" id="PF10495">
    <property type="entry name" value="PACT_coil_coil"/>
    <property type="match status" value="1"/>
</dbReference>
<organism evidence="9 10">
    <name type="scientific">Channa striata</name>
    <name type="common">Snakehead murrel</name>
    <name type="synonym">Ophicephalus striatus</name>
    <dbReference type="NCBI Taxonomy" id="64152"/>
    <lineage>
        <taxon>Eukaryota</taxon>
        <taxon>Metazoa</taxon>
        <taxon>Chordata</taxon>
        <taxon>Craniata</taxon>
        <taxon>Vertebrata</taxon>
        <taxon>Euteleostomi</taxon>
        <taxon>Actinopterygii</taxon>
        <taxon>Neopterygii</taxon>
        <taxon>Teleostei</taxon>
        <taxon>Neoteleostei</taxon>
        <taxon>Acanthomorphata</taxon>
        <taxon>Anabantaria</taxon>
        <taxon>Anabantiformes</taxon>
        <taxon>Channoidei</taxon>
        <taxon>Channidae</taxon>
        <taxon>Channa</taxon>
    </lineage>
</organism>
<dbReference type="GO" id="GO:0060090">
    <property type="term" value="F:molecular adaptor activity"/>
    <property type="evidence" value="ECO:0007669"/>
    <property type="project" value="InterPro"/>
</dbReference>
<evidence type="ECO:0000256" key="3">
    <source>
        <dbReference type="ARBA" id="ARBA00022553"/>
    </source>
</evidence>
<evidence type="ECO:0000259" key="8">
    <source>
        <dbReference type="Pfam" id="PF10495"/>
    </source>
</evidence>
<feature type="region of interest" description="Disordered" evidence="7">
    <location>
        <begin position="1786"/>
        <end position="1826"/>
    </location>
</feature>
<evidence type="ECO:0000256" key="4">
    <source>
        <dbReference type="ARBA" id="ARBA00023054"/>
    </source>
</evidence>
<feature type="region of interest" description="Disordered" evidence="7">
    <location>
        <begin position="2100"/>
        <end position="2148"/>
    </location>
</feature>
<feature type="compositionally biased region" description="Polar residues" evidence="7">
    <location>
        <begin position="848"/>
        <end position="859"/>
    </location>
</feature>
<dbReference type="GO" id="GO:0007165">
    <property type="term" value="P:signal transduction"/>
    <property type="evidence" value="ECO:0007669"/>
    <property type="project" value="InterPro"/>
</dbReference>
<feature type="region of interest" description="Disordered" evidence="7">
    <location>
        <begin position="821"/>
        <end position="859"/>
    </location>
</feature>
<feature type="coiled-coil region" evidence="6">
    <location>
        <begin position="325"/>
        <end position="421"/>
    </location>
</feature>
<feature type="compositionally biased region" description="Basic and acidic residues" evidence="7">
    <location>
        <begin position="1805"/>
        <end position="1826"/>
    </location>
</feature>
<comment type="caution">
    <text evidence="9">The sequence shown here is derived from an EMBL/GenBank/DDBJ whole genome shotgun (WGS) entry which is preliminary data.</text>
</comment>
<feature type="coiled-coil region" evidence="6">
    <location>
        <begin position="932"/>
        <end position="959"/>
    </location>
</feature>
<proteinExistence type="predicted"/>
<protein>
    <recommendedName>
        <fullName evidence="8">Pericentrin/AKAP-450 centrosomal targeting domain-containing protein</fullName>
    </recommendedName>
</protein>
<evidence type="ECO:0000256" key="6">
    <source>
        <dbReference type="SAM" id="Coils"/>
    </source>
</evidence>
<dbReference type="InterPro" id="IPR028745">
    <property type="entry name" value="AKAP9/Pericentrin"/>
</dbReference>
<feature type="region of interest" description="Disordered" evidence="7">
    <location>
        <begin position="479"/>
        <end position="498"/>
    </location>
</feature>
<feature type="compositionally biased region" description="Polar residues" evidence="7">
    <location>
        <begin position="1917"/>
        <end position="1941"/>
    </location>
</feature>
<gene>
    <name evidence="9" type="ORF">Q5P01_020644</name>
</gene>
<feature type="region of interest" description="Disordered" evidence="7">
    <location>
        <begin position="1849"/>
        <end position="1876"/>
    </location>
</feature>
<dbReference type="Proteomes" id="UP001187415">
    <property type="component" value="Unassembled WGS sequence"/>
</dbReference>
<evidence type="ECO:0000313" key="9">
    <source>
        <dbReference type="EMBL" id="KAK2826430.1"/>
    </source>
</evidence>
<feature type="region of interest" description="Disordered" evidence="7">
    <location>
        <begin position="1302"/>
        <end position="1325"/>
    </location>
</feature>
<comment type="subcellular location">
    <subcellularLocation>
        <location evidence="1">Cytoplasm</location>
        <location evidence="1">Cytoskeleton</location>
        <location evidence="1">Microtubule organizing center</location>
        <location evidence="1">Centrosome</location>
    </subcellularLocation>
</comment>
<dbReference type="InterPro" id="IPR019528">
    <property type="entry name" value="PACT_domain"/>
</dbReference>
<name>A0AA88LYV0_CHASR</name>
<keyword evidence="2" id="KW-0963">Cytoplasm</keyword>
<evidence type="ECO:0000256" key="5">
    <source>
        <dbReference type="ARBA" id="ARBA00023212"/>
    </source>
</evidence>
<keyword evidence="5" id="KW-0206">Cytoskeleton</keyword>
<evidence type="ECO:0000256" key="1">
    <source>
        <dbReference type="ARBA" id="ARBA00004300"/>
    </source>
</evidence>
<reference evidence="9" key="1">
    <citation type="submission" date="2023-07" db="EMBL/GenBank/DDBJ databases">
        <title>Chromosome-level Genome Assembly of Striped Snakehead (Channa striata).</title>
        <authorList>
            <person name="Liu H."/>
        </authorList>
    </citation>
    <scope>NUCLEOTIDE SEQUENCE</scope>
    <source>
        <strain evidence="9">Gz</strain>
        <tissue evidence="9">Muscle</tissue>
    </source>
</reference>
<feature type="coiled-coil region" evidence="6">
    <location>
        <begin position="159"/>
        <end position="235"/>
    </location>
</feature>
<dbReference type="PANTHER" id="PTHR44981:SF3">
    <property type="entry name" value="PERICENTRIN"/>
    <property type="match status" value="1"/>
</dbReference>
<dbReference type="GO" id="GO:0005737">
    <property type="term" value="C:cytoplasm"/>
    <property type="evidence" value="ECO:0007669"/>
    <property type="project" value="UniProtKB-ARBA"/>
</dbReference>
<feature type="compositionally biased region" description="Low complexity" evidence="7">
    <location>
        <begin position="2101"/>
        <end position="2111"/>
    </location>
</feature>
<evidence type="ECO:0000256" key="7">
    <source>
        <dbReference type="SAM" id="MobiDB-lite"/>
    </source>
</evidence>
<feature type="compositionally biased region" description="Polar residues" evidence="7">
    <location>
        <begin position="2117"/>
        <end position="2135"/>
    </location>
</feature>
<dbReference type="GO" id="GO:0005813">
    <property type="term" value="C:centrosome"/>
    <property type="evidence" value="ECO:0007669"/>
    <property type="project" value="UniProtKB-SubCell"/>
</dbReference>
<evidence type="ECO:0000313" key="10">
    <source>
        <dbReference type="Proteomes" id="UP001187415"/>
    </source>
</evidence>
<feature type="coiled-coil region" evidence="6">
    <location>
        <begin position="879"/>
        <end position="906"/>
    </location>
</feature>
<keyword evidence="4 6" id="KW-0175">Coiled coil</keyword>
<feature type="region of interest" description="Disordered" evidence="7">
    <location>
        <begin position="1915"/>
        <end position="1941"/>
    </location>
</feature>
<feature type="coiled-coil region" evidence="6">
    <location>
        <begin position="998"/>
        <end position="1201"/>
    </location>
</feature>
<sequence length="2254" mass="260635">MEKFSAMAAELTHVHKIELAAQKEALDSEHCKALETLKKQVLGLEQQHSTALQELSQSYTSDKENLLQQHQLQLQELRGISARELEACRRELEEESSRQHQHFLAEVELLKVQSEKRLQERINEVKTELGQQKEVELEDLRQSLFSEQEEKERSYTDKMSQLTAQLQQLDAVVAQLRAEVGCLQGELEGKRAEMETLDTLLQRRERESQEGGNLLQMLTDDLQTAKEERQKLHHATEKLSKVLIEMVRCTIATEELIGEKISTRPKISELVNNQRSSTGHKDEHESGISVPDFRHTLELLNQANTQLEQTHAVHLSLEEKISQGREDSAQLLEQHKLLLEQLDQESKQKNQLQLKLHKADGLLEGYIAEKALLEESLQQKETQEEKLAEELESLKVKLHQMQGLTAELESLRVKYQELSEEHTILLRHKEHLSAGLGDREKALLAETERLTQDRLDVQRQAEKDHSSLSQRLRVLERELEEQETKGLETEQNHKTHTEDLNQRVQALEKQLKHDRQFIEEQAVEREHERDEFQQEIRRLEAQLKHTANVDNKGHRFEDLVMQVESLQAIIKDKTEDHASLLAANQQAQRDLAERNEEIDKLAGRIRELEQVLLNSAENNQSISQLEQELHRARLREQELTQDKQALEQQQLSNRLQISALQSKLDETRHCYPDNTHDPTQELRDALYTAQQSLQTKEQEMDVLHDSYLEGEYVCLHCTQRGKGEQSEIEESEEETLPSALLQEKNQEIDHLNSEIQRLEQELENAKDKKALEAELEDLRSQVEHLQSEITRVRQDKEEEEERLHEVISTLQAELATLGPNLHEVSDSQDGDSINPSPSPSPEPPHYTIQEQARSEGPNSLKQELNLTHSASSRSLRSCIKGLQSQLEAAVAEKEGLERLLLTQEEDYRGHGEEFGRRLKIEIEKVDELQGLLTVKEAELEHTKTQLEDEKQKRKLSEQERDSCRIKAQEASALNEEKTHLHCLVTELQQKEGDKVREIESLKAKQQETKMEMEVLRETSLTLERQVQEVRAELVDMEELVAEERAKIETLETLKRELCDECDALKRREVELQGEIERLRQEAASMRALLQDMTTQLGEKEASQEEAQKEVLTHAEVTLAKADAALRQKEIELIRLREEHQAVTSELSAVKQSLRTNTEQAEKLDEEQQNKDHALVVLATDNQRLKAELHSLQEDLAVREEELTYQQRELQQLRQHGQQQETLHQQLHPQKDISHSVIVSVSRDETSLSSPEVLRRLECSEDRLPERFHASVLASRLSELSALNSTALVPVKTSPRVVMELPQSRTITPEPATQSTHSPGSVSMSENFSILDSLDADRVRELEGLDLTAPSSLLGSTSSLSAPEWASDGYGSNVSSELGARLRVELEQTERLDAQFVEYLRCRGMNPTVHTDSAAGSMSYSDDLLSPELQGLLKKVYQESCRILTLSQRRATTSTQPHFSDIKVTSLTQTQYNSEHGAALLDHQEISSSNPPMSWQQEKRALQETVIALRELLCRMAQSHTQADHRGDSDWLREKLQTDEQVEFQLRAEVQQSQKLLKCAHETQQEQKNKIESLRHAVEEGEECLRREQTTVQELQQQLQQERALTLRKNREEEERREAVQVFSEQQRSELMALKGQVEQERVSCSNLRRELQIEQSRSVMLEKRLDDTQKELEKEQQRSAQQHDLNVQEKTHLKHLLTEAESRLTEVQSKLADARREQDEERDRLSRQVDELNRKHEVDAARDRTFINDIRAQLEQERRQGEELAAVADKLRAELLQTKRKWEEEDRTRRQELQREQEAATQHRVTLETLKEQKQEASRSLEVERERSRRQGVEIEELKEKLRLMKEKEREREEQWEREKRRGRQEQMEKERRQERTNNKLCELELLRQQDQQRMQELQRTLEDLEREERKMAAQRFSGQTIQQKSAASAQSDGAQMQSMSSASNLLEKLLKENSELTERVTSLSQERANLKHRLTLLERQLRRTENELAKVAAETENRPITDLTNNSKVQRLYERYLRAESFRKALVYQKRYLLLLLGGFQECEQVTLCLIARMGARSSPPLSSQRTPLTRFRAAVRAVIAVSRMRFLTRKWQRAIRRLSSSGPGQQPGSKAEVLRQQQQRSNSDSPPNKNAVSSLVPPSKSPFRLHNRSYSSTTLASAHSVGTSQDPERSLTEYIHHLEKVQQRLVGARQVSKTHLAVPPKEGRRIQSACSPDMIGYRQRWLQENRTWLYLSCLSPLYLYGPGSSPLQSDPK</sequence>
<accession>A0AA88LYV0</accession>
<feature type="domain" description="Pericentrin/AKAP-450 centrosomal targeting" evidence="8">
    <location>
        <begin position="2016"/>
        <end position="2093"/>
    </location>
</feature>
<evidence type="ECO:0000256" key="2">
    <source>
        <dbReference type="ARBA" id="ARBA00022490"/>
    </source>
</evidence>
<keyword evidence="3" id="KW-0597">Phosphoprotein</keyword>